<gene>
    <name evidence="1" type="primary">AIM41</name>
    <name evidence="2" type="ORF">CMQ_6339</name>
</gene>
<dbReference type="PANTHER" id="PTHR28055:SF1">
    <property type="entry name" value="ALTERED INHERITANCE OF MITOCHONDRIA PROTEIN 41, MITOCHONDRIAL"/>
    <property type="match status" value="1"/>
</dbReference>
<evidence type="ECO:0000256" key="1">
    <source>
        <dbReference type="RuleBase" id="RU365099"/>
    </source>
</evidence>
<dbReference type="InterPro" id="IPR042184">
    <property type="entry name" value="YqeY/Aim41_N"/>
</dbReference>
<dbReference type="EMBL" id="GL629794">
    <property type="protein sequence ID" value="EFX01397.1"/>
    <property type="molecule type" value="Genomic_DNA"/>
</dbReference>
<keyword evidence="1" id="KW-0496">Mitochondrion</keyword>
<dbReference type="Pfam" id="PF09424">
    <property type="entry name" value="YqeY"/>
    <property type="match status" value="1"/>
</dbReference>
<dbReference type="InterPro" id="IPR019004">
    <property type="entry name" value="YqeY/Aim41"/>
</dbReference>
<comment type="similarity">
    <text evidence="1">Belongs to the AIM41 family.</text>
</comment>
<accession>F0XLF9</accession>
<dbReference type="OrthoDB" id="538640at2759"/>
<dbReference type="PANTHER" id="PTHR28055">
    <property type="entry name" value="ALTERED INHERITANCE OF MITOCHONDRIA PROTEIN 41, MITOCHONDRIAL"/>
    <property type="match status" value="1"/>
</dbReference>
<evidence type="ECO:0000313" key="3">
    <source>
        <dbReference type="Proteomes" id="UP000007796"/>
    </source>
</evidence>
<dbReference type="STRING" id="655863.F0XLF9"/>
<dbReference type="GO" id="GO:0016884">
    <property type="term" value="F:carbon-nitrogen ligase activity, with glutamine as amido-N-donor"/>
    <property type="evidence" value="ECO:0007669"/>
    <property type="project" value="UniProtKB-UniRule"/>
</dbReference>
<dbReference type="Gene3D" id="1.10.1510.10">
    <property type="entry name" value="Uncharacterised protein YqeY/AIM41 PF09424, N-terminal domain"/>
    <property type="match status" value="1"/>
</dbReference>
<sequence>MSAARSLATGRFAAARLFPRTSPVAVRGCLFCRPYSSSDAPPPPMLARLKGDLKAAMKAKDAARLAVLRSVLAATLNASKTAQPISTDAQLVALLRRTARASQDAAAEFRSANRADLADKEDAQIAILESYARESGIESVGPEQVQAAAEAVLAGLQAELAAGTGKTTTAAGKGLASEVMRRLLAPDGPLDGKDVDKKDVAVTVKRLTAQA</sequence>
<dbReference type="SUPFAM" id="SSF89095">
    <property type="entry name" value="GatB/YqeY motif"/>
    <property type="match status" value="1"/>
</dbReference>
<comment type="subcellular location">
    <subcellularLocation>
        <location evidence="1">Mitochondrion</location>
    </subcellularLocation>
</comment>
<dbReference type="InParanoid" id="F0XLF9"/>
<dbReference type="GO" id="GO:0005739">
    <property type="term" value="C:mitochondrion"/>
    <property type="evidence" value="ECO:0007669"/>
    <property type="project" value="UniProtKB-SubCell"/>
</dbReference>
<organism evidence="3">
    <name type="scientific">Grosmannia clavigera (strain kw1407 / UAMH 11150)</name>
    <name type="common">Blue stain fungus</name>
    <name type="synonym">Graphiocladiella clavigera</name>
    <dbReference type="NCBI Taxonomy" id="655863"/>
    <lineage>
        <taxon>Eukaryota</taxon>
        <taxon>Fungi</taxon>
        <taxon>Dikarya</taxon>
        <taxon>Ascomycota</taxon>
        <taxon>Pezizomycotina</taxon>
        <taxon>Sordariomycetes</taxon>
        <taxon>Sordariomycetidae</taxon>
        <taxon>Ophiostomatales</taxon>
        <taxon>Ophiostomataceae</taxon>
        <taxon>Leptographium</taxon>
    </lineage>
</organism>
<dbReference type="InterPro" id="IPR003789">
    <property type="entry name" value="Asn/Gln_tRNA_amidoTrase-B-like"/>
</dbReference>
<keyword evidence="3" id="KW-1185">Reference proteome</keyword>
<evidence type="ECO:0000313" key="2">
    <source>
        <dbReference type="EMBL" id="EFX01397.1"/>
    </source>
</evidence>
<dbReference type="GeneID" id="25979761"/>
<protein>
    <recommendedName>
        <fullName evidence="1">Altered inheritance of mitochondria protein 41</fullName>
    </recommendedName>
</protein>
<proteinExistence type="inferred from homology"/>
<name>F0XLF9_GROCL</name>
<dbReference type="eggNOG" id="ENOG502SDB7">
    <property type="taxonomic scope" value="Eukaryota"/>
</dbReference>
<dbReference type="HOGENOM" id="CLU_079430_0_0_1"/>
<reference evidence="2 3" key="1">
    <citation type="journal article" date="2011" name="Proc. Natl. Acad. Sci. U.S.A.">
        <title>Genome and transcriptome analyses of the mountain pine beetle-fungal symbiont Grosmannia clavigera, a lodgepole pine pathogen.</title>
        <authorList>
            <person name="DiGuistini S."/>
            <person name="Wang Y."/>
            <person name="Liao N.Y."/>
            <person name="Taylor G."/>
            <person name="Tanguay P."/>
            <person name="Feau N."/>
            <person name="Henrissat B."/>
            <person name="Chan S.K."/>
            <person name="Hesse-Orce U."/>
            <person name="Alamouti S.M."/>
            <person name="Tsui C.K.M."/>
            <person name="Docking R.T."/>
            <person name="Levasseur A."/>
            <person name="Haridas S."/>
            <person name="Robertson G."/>
            <person name="Birol I."/>
            <person name="Holt R.A."/>
            <person name="Marra M.A."/>
            <person name="Hamelin R.C."/>
            <person name="Hirst M."/>
            <person name="Jones S.J.M."/>
            <person name="Bohlmann J."/>
            <person name="Breuil C."/>
        </authorList>
    </citation>
    <scope>NUCLEOTIDE SEQUENCE [LARGE SCALE GENOMIC DNA]</scope>
    <source>
        <strain evidence="3">kw1407 / UAMH 11150</strain>
    </source>
</reference>
<dbReference type="Proteomes" id="UP000007796">
    <property type="component" value="Unassembled WGS sequence"/>
</dbReference>
<dbReference type="AlphaFoldDB" id="F0XLF9"/>
<dbReference type="RefSeq" id="XP_014170879.1">
    <property type="nucleotide sequence ID" value="XM_014315404.1"/>
</dbReference>